<keyword evidence="3 7" id="KW-0227">DNA damage</keyword>
<dbReference type="Pfam" id="PF02565">
    <property type="entry name" value="RecO_C"/>
    <property type="match status" value="1"/>
</dbReference>
<dbReference type="NCBIfam" id="TIGR00613">
    <property type="entry name" value="reco"/>
    <property type="match status" value="1"/>
</dbReference>
<evidence type="ECO:0000256" key="7">
    <source>
        <dbReference type="HAMAP-Rule" id="MF_00201"/>
    </source>
</evidence>
<evidence type="ECO:0000256" key="4">
    <source>
        <dbReference type="ARBA" id="ARBA00023172"/>
    </source>
</evidence>
<reference evidence="9 10" key="1">
    <citation type="submission" date="2016-10" db="EMBL/GenBank/DDBJ databases">
        <authorList>
            <person name="de Groot N.N."/>
        </authorList>
    </citation>
    <scope>NUCLEOTIDE SEQUENCE [LARGE SCALE GENOMIC DNA]</scope>
    <source>
        <strain evidence="9 10">DSM 569</strain>
    </source>
</reference>
<dbReference type="AlphaFoldDB" id="A0A1G7JRW4"/>
<dbReference type="GO" id="GO:0043590">
    <property type="term" value="C:bacterial nucleoid"/>
    <property type="evidence" value="ECO:0007669"/>
    <property type="project" value="TreeGrafter"/>
</dbReference>
<dbReference type="PANTHER" id="PTHR33991">
    <property type="entry name" value="DNA REPAIR PROTEIN RECO"/>
    <property type="match status" value="1"/>
</dbReference>
<dbReference type="InterPro" id="IPR003717">
    <property type="entry name" value="RecO"/>
</dbReference>
<accession>A0A1G7JRW4</accession>
<dbReference type="EMBL" id="FNBS01000008">
    <property type="protein sequence ID" value="SDF27625.1"/>
    <property type="molecule type" value="Genomic_DNA"/>
</dbReference>
<evidence type="ECO:0000259" key="8">
    <source>
        <dbReference type="Pfam" id="PF11967"/>
    </source>
</evidence>
<evidence type="ECO:0000256" key="3">
    <source>
        <dbReference type="ARBA" id="ARBA00022763"/>
    </source>
</evidence>
<comment type="function">
    <text evidence="7">Involved in DNA repair and RecF pathway recombination.</text>
</comment>
<dbReference type="HAMAP" id="MF_00201">
    <property type="entry name" value="RecO"/>
    <property type="match status" value="1"/>
</dbReference>
<dbReference type="Proteomes" id="UP000183404">
    <property type="component" value="Unassembled WGS sequence"/>
</dbReference>
<keyword evidence="5 7" id="KW-0234">DNA repair</keyword>
<evidence type="ECO:0000313" key="9">
    <source>
        <dbReference type="EMBL" id="SDF27625.1"/>
    </source>
</evidence>
<evidence type="ECO:0000313" key="10">
    <source>
        <dbReference type="Proteomes" id="UP000183404"/>
    </source>
</evidence>
<evidence type="ECO:0000256" key="6">
    <source>
        <dbReference type="ARBA" id="ARBA00033409"/>
    </source>
</evidence>
<dbReference type="RefSeq" id="WP_074592152.1">
    <property type="nucleotide sequence ID" value="NZ_FNBS01000008.1"/>
</dbReference>
<protein>
    <recommendedName>
        <fullName evidence="2 7">DNA repair protein RecO</fullName>
    </recommendedName>
    <alternativeName>
        <fullName evidence="6 7">Recombination protein O</fullName>
    </alternativeName>
</protein>
<name>A0A1G7JRW4_THETY</name>
<dbReference type="InterPro" id="IPR037278">
    <property type="entry name" value="ARFGAP/RecO"/>
</dbReference>
<dbReference type="SUPFAM" id="SSF57863">
    <property type="entry name" value="ArfGap/RecO-like zinc finger"/>
    <property type="match status" value="1"/>
</dbReference>
<dbReference type="SUPFAM" id="SSF50249">
    <property type="entry name" value="Nucleic acid-binding proteins"/>
    <property type="match status" value="1"/>
</dbReference>
<dbReference type="PANTHER" id="PTHR33991:SF1">
    <property type="entry name" value="DNA REPAIR PROTEIN RECO"/>
    <property type="match status" value="1"/>
</dbReference>
<dbReference type="InterPro" id="IPR042242">
    <property type="entry name" value="RecO_C"/>
</dbReference>
<dbReference type="Pfam" id="PF11967">
    <property type="entry name" value="RecO_N"/>
    <property type="match status" value="1"/>
</dbReference>
<comment type="similarity">
    <text evidence="1 7">Belongs to the RecO family.</text>
</comment>
<feature type="domain" description="DNA replication/recombination mediator RecO N-terminal" evidence="8">
    <location>
        <begin position="1"/>
        <end position="78"/>
    </location>
</feature>
<dbReference type="GO" id="GO:0006310">
    <property type="term" value="P:DNA recombination"/>
    <property type="evidence" value="ECO:0007669"/>
    <property type="project" value="UniProtKB-UniRule"/>
</dbReference>
<evidence type="ECO:0000256" key="2">
    <source>
        <dbReference type="ARBA" id="ARBA00021310"/>
    </source>
</evidence>
<dbReference type="Gene3D" id="2.40.50.140">
    <property type="entry name" value="Nucleic acid-binding proteins"/>
    <property type="match status" value="1"/>
</dbReference>
<gene>
    <name evidence="7" type="primary">recO</name>
    <name evidence="9" type="ORF">SAMN04244560_00503</name>
</gene>
<dbReference type="GO" id="GO:0006302">
    <property type="term" value="P:double-strand break repair"/>
    <property type="evidence" value="ECO:0007669"/>
    <property type="project" value="TreeGrafter"/>
</dbReference>
<sequence length="248" mass="28532">MRLLKTEAIVLKNNLIGETDKIATLFTKSYGKLQAVAKGARRSKSRFVNAIRPFVVANYVIFEGQNYYYIDQWELIEAHKNIEKDLAKFSVASYIAETINKILEENQKSERLYLFLKHSLKAVDELQIDPLIFISSYNLKLVSLLGYMPQLDNCVVCGKRENLKYFSNSCGGAVCINCKNKCFDAKPLHEVTLKAIKYFLKGDYDKLQNIKASGVIKEEVDKIITAYMKEHLEIEFKSKDFIDKLQNM</sequence>
<dbReference type="InterPro" id="IPR012340">
    <property type="entry name" value="NA-bd_OB-fold"/>
</dbReference>
<evidence type="ECO:0000256" key="5">
    <source>
        <dbReference type="ARBA" id="ARBA00023204"/>
    </source>
</evidence>
<keyword evidence="4 7" id="KW-0233">DNA recombination</keyword>
<proteinExistence type="inferred from homology"/>
<dbReference type="Gene3D" id="1.20.1440.120">
    <property type="entry name" value="Recombination protein O, C-terminal domain"/>
    <property type="match status" value="1"/>
</dbReference>
<evidence type="ECO:0000256" key="1">
    <source>
        <dbReference type="ARBA" id="ARBA00007452"/>
    </source>
</evidence>
<dbReference type="InterPro" id="IPR022572">
    <property type="entry name" value="DNA_rep/recomb_RecO_N"/>
</dbReference>
<organism evidence="9 10">
    <name type="scientific">Thermoanaerobacter thermohydrosulfuricus</name>
    <name type="common">Clostridium thermohydrosulfuricum</name>
    <dbReference type="NCBI Taxonomy" id="1516"/>
    <lineage>
        <taxon>Bacteria</taxon>
        <taxon>Bacillati</taxon>
        <taxon>Bacillota</taxon>
        <taxon>Clostridia</taxon>
        <taxon>Thermoanaerobacterales</taxon>
        <taxon>Thermoanaerobacteraceae</taxon>
        <taxon>Thermoanaerobacter</taxon>
    </lineage>
</organism>